<dbReference type="Proteomes" id="UP000501926">
    <property type="component" value="Chromosome"/>
</dbReference>
<dbReference type="AlphaFoldDB" id="Q1PV68"/>
<evidence type="ECO:0000313" key="2">
    <source>
        <dbReference type="EMBL" id="QII09450.1"/>
    </source>
</evidence>
<proteinExistence type="predicted"/>
<reference evidence="1" key="1">
    <citation type="journal article" date="2006" name="Nature">
        <title>Deciphering the evolution and metabolism of an anammox bacterium from a community genome.</title>
        <authorList>
            <person name="Strous M."/>
            <person name="Pelletier E."/>
            <person name="Mangenot S."/>
            <person name="Rattei T."/>
            <person name="Lehner A."/>
            <person name="Taylor M.W."/>
            <person name="Horn M."/>
            <person name="Daims H."/>
            <person name="Bartol-Mavel D."/>
            <person name="Wincker P."/>
            <person name="Barbe V."/>
            <person name="Fonknechten N."/>
            <person name="Vallenet D."/>
            <person name="Segurens B."/>
            <person name="Schenowitz-Truong C."/>
            <person name="Medigue C."/>
            <person name="Collingro A."/>
            <person name="Snel B."/>
            <person name="Dutilh B.E."/>
            <person name="OpDenCamp H.J.M."/>
            <person name="vanDerDrift C."/>
            <person name="Cirpus I."/>
            <person name="vanDePas-Schoonen K.T."/>
            <person name="Harhangi H.R."/>
            <person name="vanNiftrik L."/>
            <person name="Schmid M."/>
            <person name="Keltjens J."/>
            <person name="vanDeVossenberg J."/>
            <person name="Kartal B."/>
            <person name="Meier H."/>
            <person name="Frishman D."/>
            <person name="Huynen M.A."/>
            <person name="Mewes H."/>
            <person name="Weissenbach J."/>
            <person name="Jetten M.S.M."/>
            <person name="Wagner M."/>
            <person name="LePaslier D."/>
        </authorList>
    </citation>
    <scope>NUCLEOTIDE SEQUENCE</scope>
</reference>
<evidence type="ECO:0000313" key="3">
    <source>
        <dbReference type="Proteomes" id="UP000501926"/>
    </source>
</evidence>
<sequence length="58" mass="6905">MTIFYPSTRLLSRKRTNERSHSWLVQVCNLNLTFYIVPACWQGDFVIKYSQTSQVFET</sequence>
<dbReference type="EMBL" id="CP049055">
    <property type="protein sequence ID" value="QII09450.1"/>
    <property type="molecule type" value="Genomic_DNA"/>
</dbReference>
<name>Q1PV68_KUEST</name>
<gene>
    <name evidence="2" type="ORF">KsCSTR_00710</name>
    <name evidence="1" type="ORF">kustc0378</name>
</gene>
<reference evidence="1" key="2">
    <citation type="submission" date="2006-01" db="EMBL/GenBank/DDBJ databases">
        <authorList>
            <person name="Genoscope"/>
        </authorList>
    </citation>
    <scope>NUCLEOTIDE SEQUENCE</scope>
</reference>
<protein>
    <submittedName>
        <fullName evidence="1">Uncharacterized protein</fullName>
    </submittedName>
</protein>
<organism evidence="1">
    <name type="scientific">Kuenenia stuttgartiensis</name>
    <dbReference type="NCBI Taxonomy" id="174633"/>
    <lineage>
        <taxon>Bacteria</taxon>
        <taxon>Pseudomonadati</taxon>
        <taxon>Planctomycetota</taxon>
        <taxon>Candidatus Brocadiia</taxon>
        <taxon>Candidatus Brocadiales</taxon>
        <taxon>Candidatus Brocadiaceae</taxon>
        <taxon>Candidatus Kuenenia</taxon>
    </lineage>
</organism>
<evidence type="ECO:0000313" key="1">
    <source>
        <dbReference type="EMBL" id="CAJ71123.1"/>
    </source>
</evidence>
<reference evidence="2 3" key="3">
    <citation type="submission" date="2020-02" db="EMBL/GenBank/DDBJ databases">
        <title>Newly sequenced genome of strain CSTR1 showed variability in Candidatus Kuenenia stuttgartiensis genomes.</title>
        <authorList>
            <person name="Ding C."/>
            <person name="Adrian L."/>
        </authorList>
    </citation>
    <scope>NUCLEOTIDE SEQUENCE [LARGE SCALE GENOMIC DNA]</scope>
    <source>
        <strain evidence="2 3">CSTR1</strain>
    </source>
</reference>
<accession>Q1PV68</accession>
<dbReference type="EMBL" id="CT573073">
    <property type="protein sequence ID" value="CAJ71123.1"/>
    <property type="molecule type" value="Genomic_DNA"/>
</dbReference>